<sequence length="54" mass="6612">MTSKLRPMHLPNWTTRMGNEQDLLRKLFISVIFTQNRFYIQKKQKLRHPCIKPQ</sequence>
<dbReference type="Proteomes" id="UP001059596">
    <property type="component" value="Unassembled WGS sequence"/>
</dbReference>
<keyword evidence="2" id="KW-1185">Reference proteome</keyword>
<evidence type="ECO:0000313" key="1">
    <source>
        <dbReference type="EMBL" id="KAI8043570.1"/>
    </source>
</evidence>
<comment type="caution">
    <text evidence="1">The sequence shown here is derived from an EMBL/GenBank/DDBJ whole genome shotgun (WGS) entry which is preliminary data.</text>
</comment>
<protein>
    <submittedName>
        <fullName evidence="1">Uncharacterized protein</fullName>
    </submittedName>
</protein>
<name>A0A9P9YUV1_9MUSC</name>
<organism evidence="1 2">
    <name type="scientific">Drosophila gunungcola</name>
    <name type="common">fruit fly</name>
    <dbReference type="NCBI Taxonomy" id="103775"/>
    <lineage>
        <taxon>Eukaryota</taxon>
        <taxon>Metazoa</taxon>
        <taxon>Ecdysozoa</taxon>
        <taxon>Arthropoda</taxon>
        <taxon>Hexapoda</taxon>
        <taxon>Insecta</taxon>
        <taxon>Pterygota</taxon>
        <taxon>Neoptera</taxon>
        <taxon>Endopterygota</taxon>
        <taxon>Diptera</taxon>
        <taxon>Brachycera</taxon>
        <taxon>Muscomorpha</taxon>
        <taxon>Ephydroidea</taxon>
        <taxon>Drosophilidae</taxon>
        <taxon>Drosophila</taxon>
        <taxon>Sophophora</taxon>
    </lineage>
</organism>
<evidence type="ECO:0000313" key="2">
    <source>
        <dbReference type="Proteomes" id="UP001059596"/>
    </source>
</evidence>
<reference evidence="1" key="1">
    <citation type="journal article" date="2023" name="Genome Biol. Evol.">
        <title>Long-read-based Genome Assembly of Drosophila gunungcola Reveals Fewer Chemosensory Genes in Flower-breeding Species.</title>
        <authorList>
            <person name="Negi A."/>
            <person name="Liao B.Y."/>
            <person name="Yeh S.D."/>
        </authorList>
    </citation>
    <scope>NUCLEOTIDE SEQUENCE</scope>
    <source>
        <strain evidence="1">Sukarami</strain>
    </source>
</reference>
<accession>A0A9P9YUV1</accession>
<gene>
    <name evidence="1" type="ORF">M5D96_004902</name>
</gene>
<dbReference type="AlphaFoldDB" id="A0A9P9YUV1"/>
<feature type="non-terminal residue" evidence="1">
    <location>
        <position position="54"/>
    </location>
</feature>
<dbReference type="EMBL" id="JAMKOV010000002">
    <property type="protein sequence ID" value="KAI8043570.1"/>
    <property type="molecule type" value="Genomic_DNA"/>
</dbReference>
<proteinExistence type="predicted"/>